<feature type="domain" description="FH2" evidence="1">
    <location>
        <begin position="1"/>
        <end position="93"/>
    </location>
</feature>
<gene>
    <name evidence="2" type="ORF">UFOVP588_21</name>
</gene>
<dbReference type="InterPro" id="IPR015425">
    <property type="entry name" value="FH2_Formin"/>
</dbReference>
<reference evidence="2" key="1">
    <citation type="submission" date="2020-04" db="EMBL/GenBank/DDBJ databases">
        <authorList>
            <person name="Chiriac C."/>
            <person name="Salcher M."/>
            <person name="Ghai R."/>
            <person name="Kavagutti S V."/>
        </authorList>
    </citation>
    <scope>NUCLEOTIDE SEQUENCE</scope>
</reference>
<dbReference type="EMBL" id="LR796561">
    <property type="protein sequence ID" value="CAB4151579.1"/>
    <property type="molecule type" value="Genomic_DNA"/>
</dbReference>
<proteinExistence type="predicted"/>
<name>A0A6J5N786_9CAUD</name>
<organism evidence="2">
    <name type="scientific">uncultured Caudovirales phage</name>
    <dbReference type="NCBI Taxonomy" id="2100421"/>
    <lineage>
        <taxon>Viruses</taxon>
        <taxon>Duplodnaviria</taxon>
        <taxon>Heunggongvirae</taxon>
        <taxon>Uroviricota</taxon>
        <taxon>Caudoviricetes</taxon>
        <taxon>Peduoviridae</taxon>
        <taxon>Maltschvirus</taxon>
        <taxon>Maltschvirus maltsch</taxon>
    </lineage>
</organism>
<accession>A0A6J5N786</accession>
<protein>
    <recommendedName>
        <fullName evidence="1">FH2 domain-containing protein</fullName>
    </recommendedName>
</protein>
<evidence type="ECO:0000259" key="1">
    <source>
        <dbReference type="PROSITE" id="PS51444"/>
    </source>
</evidence>
<evidence type="ECO:0000313" key="2">
    <source>
        <dbReference type="EMBL" id="CAB4151579.1"/>
    </source>
</evidence>
<sequence>MTQDEINAVKKAAEKMRKQESAQDEIIEMARKVGLVINGNQSGFDDLEAFAKLVIAKEREACAKIVEESSLPDTYSQECMPDIANDIRARGQA</sequence>
<dbReference type="PROSITE" id="PS51444">
    <property type="entry name" value="FH2"/>
    <property type="match status" value="1"/>
</dbReference>